<organism evidence="2 3">
    <name type="scientific">Serratia plymuthica</name>
    <dbReference type="NCBI Taxonomy" id="82996"/>
    <lineage>
        <taxon>Bacteria</taxon>
        <taxon>Pseudomonadati</taxon>
        <taxon>Pseudomonadota</taxon>
        <taxon>Gammaproteobacteria</taxon>
        <taxon>Enterobacterales</taxon>
        <taxon>Yersiniaceae</taxon>
        <taxon>Serratia</taxon>
    </lineage>
</organism>
<evidence type="ECO:0000259" key="1">
    <source>
        <dbReference type="Pfam" id="PF10005"/>
    </source>
</evidence>
<dbReference type="RefSeq" id="WP_004944458.1">
    <property type="nucleotide sequence ID" value="NZ_PESE01000001.1"/>
</dbReference>
<gene>
    <name evidence="2" type="ORF">CT690_01590</name>
</gene>
<comment type="caution">
    <text evidence="2">The sequence shown here is derived from an EMBL/GenBank/DDBJ whole genome shotgun (WGS) entry which is preliminary data.</text>
</comment>
<dbReference type="EMBL" id="PESE01000001">
    <property type="protein sequence ID" value="PYD40007.1"/>
    <property type="molecule type" value="Genomic_DNA"/>
</dbReference>
<dbReference type="InterPro" id="IPR011201">
    <property type="entry name" value="Zinc-ribbon_6_bact"/>
</dbReference>
<dbReference type="AlphaFoldDB" id="A0A318PKF8"/>
<proteinExistence type="predicted"/>
<dbReference type="Pfam" id="PF15887">
    <property type="entry name" value="Peptidase_Mx"/>
    <property type="match status" value="1"/>
</dbReference>
<sequence>MRNFSCPNCGQQLSFENSLCLSCSSSLGFDLPGRRLVVIPALAPVGDGKPEQGHLCANMHIAQCNWLVAQEGDLCASCHLTQTRPADDDAEALPLFAEAETAKRRLILELTELGLPIVSKNDDPNNGLIFELLSSERRQVLTGHANGVITLDLEEGDDVHREQRRISMGEPYRTLLGHFRHEVGHYYYDQLIIQPEQRQAFVDLFGDPDADYQQALDRHYRQGAPEGWHECYVSAYATMHAAEDWAETFAHYLHIRDTLDTAAAYGFAAPDAAFNHSDETPDFDRLIGQWLPVSWALNQLNRSMGHADLYPFVLPTPVLEKMRFIHQTIADANKKGTDQPVP</sequence>
<dbReference type="Gene3D" id="3.40.390.70">
    <property type="match status" value="1"/>
</dbReference>
<protein>
    <recommendedName>
        <fullName evidence="1">Zinc-ribbon domain-containing protein</fullName>
    </recommendedName>
</protein>
<dbReference type="InterPro" id="IPR031321">
    <property type="entry name" value="UCP012641"/>
</dbReference>
<evidence type="ECO:0000313" key="3">
    <source>
        <dbReference type="Proteomes" id="UP000248196"/>
    </source>
</evidence>
<dbReference type="PIRSF" id="PIRSF012641">
    <property type="entry name" value="UCP012641"/>
    <property type="match status" value="1"/>
</dbReference>
<reference evidence="2 3" key="1">
    <citation type="submission" date="2017-11" db="EMBL/GenBank/DDBJ databases">
        <title>Genome sequence of the oocydin A producing rhizobacterium Serratia plymuthica 4Rx5.</title>
        <authorList>
            <person name="Matilla M.A."/>
            <person name="Udaondo Z."/>
            <person name="Salmond G.P.C."/>
        </authorList>
    </citation>
    <scope>NUCLEOTIDE SEQUENCE [LARGE SCALE GENOMIC DNA]</scope>
    <source>
        <strain evidence="2 3">4Rx5</strain>
    </source>
</reference>
<evidence type="ECO:0000313" key="2">
    <source>
        <dbReference type="EMBL" id="PYD40007.1"/>
    </source>
</evidence>
<accession>A0A318PKF8</accession>
<dbReference type="Pfam" id="PF10005">
    <property type="entry name" value="Zn_ribbon_DZR_6"/>
    <property type="match status" value="1"/>
</dbReference>
<name>A0A318PKF8_SERPL</name>
<dbReference type="Proteomes" id="UP000248196">
    <property type="component" value="Unassembled WGS sequence"/>
</dbReference>
<feature type="domain" description="Zinc-ribbon" evidence="1">
    <location>
        <begin position="4"/>
        <end position="87"/>
    </location>
</feature>
<dbReference type="OrthoDB" id="256753at2"/>